<comment type="function">
    <text evidence="10">IGPS catalyzes the conversion of PRFAR and glutamine to IGP, AICAR and glutamate. The HisH subunit catalyzes the hydrolysis of glutamine to glutamate and ammonia as part of the synthesis of IGP and AICAR. The resulting ammonia molecule is channeled to the active site of HisF.</text>
</comment>
<keyword evidence="3 10" id="KW-0028">Amino-acid biosynthesis</keyword>
<comment type="catalytic activity">
    <reaction evidence="9 10">
        <text>L-glutamine + H2O = L-glutamate + NH4(+)</text>
        <dbReference type="Rhea" id="RHEA:15889"/>
        <dbReference type="ChEBI" id="CHEBI:15377"/>
        <dbReference type="ChEBI" id="CHEBI:28938"/>
        <dbReference type="ChEBI" id="CHEBI:29985"/>
        <dbReference type="ChEBI" id="CHEBI:58359"/>
        <dbReference type="EC" id="3.5.1.2"/>
    </reaction>
</comment>
<dbReference type="PIRSF" id="PIRSF000495">
    <property type="entry name" value="Amidotransf_hisH"/>
    <property type="match status" value="1"/>
</dbReference>
<dbReference type="Proteomes" id="UP000536746">
    <property type="component" value="Unassembled WGS sequence"/>
</dbReference>
<dbReference type="EMBL" id="JABFMT010000018">
    <property type="protein sequence ID" value="NUU03194.1"/>
    <property type="molecule type" value="Genomic_DNA"/>
</dbReference>
<dbReference type="InterPro" id="IPR010139">
    <property type="entry name" value="Imidazole-glycPsynth_HisH"/>
</dbReference>
<dbReference type="NCBIfam" id="TIGR01855">
    <property type="entry name" value="IMP_synth_hisH"/>
    <property type="match status" value="1"/>
</dbReference>
<dbReference type="HAMAP" id="MF_00278">
    <property type="entry name" value="HisH"/>
    <property type="match status" value="1"/>
</dbReference>
<evidence type="ECO:0000256" key="1">
    <source>
        <dbReference type="ARBA" id="ARBA00005091"/>
    </source>
</evidence>
<evidence type="ECO:0000256" key="10">
    <source>
        <dbReference type="HAMAP-Rule" id="MF_00278"/>
    </source>
</evidence>
<name>A0ABX2LZR8_9BURK</name>
<dbReference type="Gene3D" id="3.40.50.880">
    <property type="match status" value="1"/>
</dbReference>
<evidence type="ECO:0000256" key="2">
    <source>
        <dbReference type="ARBA" id="ARBA00011152"/>
    </source>
</evidence>
<accession>A0ABX2LZR8</accession>
<comment type="subcellular location">
    <subcellularLocation>
        <location evidence="10">Cytoplasm</location>
    </subcellularLocation>
</comment>
<keyword evidence="5 10" id="KW-0315">Glutamine amidotransferase</keyword>
<dbReference type="RefSeq" id="WP_079216967.1">
    <property type="nucleotide sequence ID" value="NZ_CP018845.1"/>
</dbReference>
<dbReference type="InterPro" id="IPR017926">
    <property type="entry name" value="GATASE"/>
</dbReference>
<keyword evidence="6 10" id="KW-0368">Histidine biosynthesis</keyword>
<dbReference type="PROSITE" id="PS51273">
    <property type="entry name" value="GATASE_TYPE_1"/>
    <property type="match status" value="1"/>
</dbReference>
<organism evidence="12 13">
    <name type="scientific">Herbaspirillum robiniae</name>
    <dbReference type="NCBI Taxonomy" id="2014887"/>
    <lineage>
        <taxon>Bacteria</taxon>
        <taxon>Pseudomonadati</taxon>
        <taxon>Pseudomonadota</taxon>
        <taxon>Betaproteobacteria</taxon>
        <taxon>Burkholderiales</taxon>
        <taxon>Oxalobacteraceae</taxon>
        <taxon>Herbaspirillum</taxon>
    </lineage>
</organism>
<comment type="subunit">
    <text evidence="2 10">Heterodimer of HisH and HisF.</text>
</comment>
<evidence type="ECO:0000256" key="9">
    <source>
        <dbReference type="ARBA" id="ARBA00049534"/>
    </source>
</evidence>
<feature type="domain" description="Glutamine amidotransferase" evidence="11">
    <location>
        <begin position="8"/>
        <end position="193"/>
    </location>
</feature>
<feature type="active site" evidence="10">
    <location>
        <position position="188"/>
    </location>
</feature>
<evidence type="ECO:0000256" key="4">
    <source>
        <dbReference type="ARBA" id="ARBA00022801"/>
    </source>
</evidence>
<dbReference type="Pfam" id="PF00117">
    <property type="entry name" value="GATase"/>
    <property type="match status" value="1"/>
</dbReference>
<dbReference type="EC" id="3.5.1.2" evidence="10"/>
<evidence type="ECO:0000313" key="12">
    <source>
        <dbReference type="EMBL" id="NUU03194.1"/>
    </source>
</evidence>
<dbReference type="PANTHER" id="PTHR42701:SF1">
    <property type="entry name" value="IMIDAZOLE GLYCEROL PHOSPHATE SYNTHASE SUBUNIT HISH"/>
    <property type="match status" value="1"/>
</dbReference>
<dbReference type="InterPro" id="IPR029062">
    <property type="entry name" value="Class_I_gatase-like"/>
</dbReference>
<evidence type="ECO:0000256" key="7">
    <source>
        <dbReference type="ARBA" id="ARBA00023239"/>
    </source>
</evidence>
<proteinExistence type="inferred from homology"/>
<feature type="active site" description="Nucleophile" evidence="10">
    <location>
        <position position="83"/>
    </location>
</feature>
<dbReference type="SUPFAM" id="SSF52317">
    <property type="entry name" value="Class I glutamine amidotransferase-like"/>
    <property type="match status" value="1"/>
</dbReference>
<dbReference type="EC" id="4.3.2.10" evidence="10"/>
<comment type="pathway">
    <text evidence="1 10">Amino-acid biosynthesis; L-histidine biosynthesis; L-histidine from 5-phospho-alpha-D-ribose 1-diphosphate: step 5/9.</text>
</comment>
<evidence type="ECO:0000259" key="11">
    <source>
        <dbReference type="Pfam" id="PF00117"/>
    </source>
</evidence>
<dbReference type="PANTHER" id="PTHR42701">
    <property type="entry name" value="IMIDAZOLE GLYCEROL PHOSPHATE SYNTHASE SUBUNIT HISH"/>
    <property type="match status" value="1"/>
</dbReference>
<keyword evidence="10" id="KW-0963">Cytoplasm</keyword>
<comment type="caution">
    <text evidence="12">The sequence shown here is derived from an EMBL/GenBank/DDBJ whole genome shotgun (WGS) entry which is preliminary data.</text>
</comment>
<evidence type="ECO:0000256" key="8">
    <source>
        <dbReference type="ARBA" id="ARBA00047838"/>
    </source>
</evidence>
<evidence type="ECO:0000256" key="5">
    <source>
        <dbReference type="ARBA" id="ARBA00022962"/>
    </source>
</evidence>
<gene>
    <name evidence="10 12" type="primary">hisH</name>
    <name evidence="12" type="ORF">HNO84_16435</name>
</gene>
<keyword evidence="13" id="KW-1185">Reference proteome</keyword>
<evidence type="ECO:0000256" key="6">
    <source>
        <dbReference type="ARBA" id="ARBA00023102"/>
    </source>
</evidence>
<feature type="active site" evidence="10">
    <location>
        <position position="186"/>
    </location>
</feature>
<reference evidence="12 13" key="1">
    <citation type="journal article" date="2020" name="Front. Plant Sci.">
        <title>Isolation of Rhizosphere Bacteria That Improve Quality and Water Stress Tolerance in Greenhouse Ornamentals.</title>
        <authorList>
            <person name="Nordstedt N.P."/>
            <person name="Jones M.L."/>
        </authorList>
    </citation>
    <scope>NUCLEOTIDE SEQUENCE [LARGE SCALE GENOMIC DNA]</scope>
    <source>
        <strain evidence="12 13">C6C2</strain>
    </source>
</reference>
<sequence>MSYRTIGIVDYGVGNLASVWRALHGLGYRCRISSDRTVLDATDVLLLPGVGAFPSAMHALHQHDMVDFLQVQARLGKPVIGICLGMQLLADTSDEIQQTAGLGLIPGAVQELADPATKWHIGWNGIEVTSDDPAFKSSDGRSFYFNHSFVFHAPTEYVSGVARITQGQEAFPVAVRRNNIVGLQFHPEKSQAAGHELMGKIIEGVCHA</sequence>
<protein>
    <recommendedName>
        <fullName evidence="10">Imidazole glycerol phosphate synthase subunit HisH</fullName>
        <ecNumber evidence="10">4.3.2.10</ecNumber>
    </recommendedName>
    <alternativeName>
        <fullName evidence="10">IGP synthase glutaminase subunit</fullName>
        <ecNumber evidence="10">3.5.1.2</ecNumber>
    </alternativeName>
    <alternativeName>
        <fullName evidence="10">IGP synthase subunit HisH</fullName>
    </alternativeName>
    <alternativeName>
        <fullName evidence="10">ImGP synthase subunit HisH</fullName>
        <shortName evidence="10">IGPS subunit HisH</shortName>
    </alternativeName>
</protein>
<evidence type="ECO:0000313" key="13">
    <source>
        <dbReference type="Proteomes" id="UP000536746"/>
    </source>
</evidence>
<evidence type="ECO:0000256" key="3">
    <source>
        <dbReference type="ARBA" id="ARBA00022605"/>
    </source>
</evidence>
<keyword evidence="4 10" id="KW-0378">Hydrolase</keyword>
<keyword evidence="7 10" id="KW-0456">Lyase</keyword>
<comment type="catalytic activity">
    <reaction evidence="8 10">
        <text>5-[(5-phospho-1-deoxy-D-ribulos-1-ylimino)methylamino]-1-(5-phospho-beta-D-ribosyl)imidazole-4-carboxamide + L-glutamine = D-erythro-1-(imidazol-4-yl)glycerol 3-phosphate + 5-amino-1-(5-phospho-beta-D-ribosyl)imidazole-4-carboxamide + L-glutamate + H(+)</text>
        <dbReference type="Rhea" id="RHEA:24793"/>
        <dbReference type="ChEBI" id="CHEBI:15378"/>
        <dbReference type="ChEBI" id="CHEBI:29985"/>
        <dbReference type="ChEBI" id="CHEBI:58278"/>
        <dbReference type="ChEBI" id="CHEBI:58359"/>
        <dbReference type="ChEBI" id="CHEBI:58475"/>
        <dbReference type="ChEBI" id="CHEBI:58525"/>
        <dbReference type="EC" id="4.3.2.10"/>
    </reaction>
</comment>